<gene>
    <name evidence="7" type="ORF">JRV97_06550</name>
</gene>
<keyword evidence="4" id="KW-0648">Protein biosynthesis</keyword>
<dbReference type="Gene3D" id="3.30.930.10">
    <property type="entry name" value="Bira Bifunctional Protein, Domain 2"/>
    <property type="match status" value="1"/>
</dbReference>
<dbReference type="EMBL" id="CP069362">
    <property type="protein sequence ID" value="WGS64038.1"/>
    <property type="molecule type" value="Genomic_DNA"/>
</dbReference>
<evidence type="ECO:0000256" key="3">
    <source>
        <dbReference type="ARBA" id="ARBA00022840"/>
    </source>
</evidence>
<proteinExistence type="predicted"/>
<evidence type="ECO:0000256" key="1">
    <source>
        <dbReference type="ARBA" id="ARBA00022598"/>
    </source>
</evidence>
<keyword evidence="1" id="KW-0436">Ligase</keyword>
<organism evidence="7 8">
    <name type="scientific">Marinitoga aeolica</name>
    <dbReference type="NCBI Taxonomy" id="2809031"/>
    <lineage>
        <taxon>Bacteria</taxon>
        <taxon>Thermotogati</taxon>
        <taxon>Thermotogota</taxon>
        <taxon>Thermotogae</taxon>
        <taxon>Petrotogales</taxon>
        <taxon>Petrotogaceae</taxon>
        <taxon>Marinitoga</taxon>
    </lineage>
</organism>
<evidence type="ECO:0000259" key="6">
    <source>
        <dbReference type="PROSITE" id="PS50862"/>
    </source>
</evidence>
<evidence type="ECO:0000256" key="5">
    <source>
        <dbReference type="ARBA" id="ARBA00023146"/>
    </source>
</evidence>
<dbReference type="SUPFAM" id="SSF55681">
    <property type="entry name" value="Class II aaRS and biotin synthetases"/>
    <property type="match status" value="1"/>
</dbReference>
<dbReference type="Proteomes" id="UP001232493">
    <property type="component" value="Chromosome"/>
</dbReference>
<dbReference type="PROSITE" id="PS50862">
    <property type="entry name" value="AA_TRNA_LIGASE_II"/>
    <property type="match status" value="1"/>
</dbReference>
<dbReference type="PANTHER" id="PTHR22594">
    <property type="entry name" value="ASPARTYL/LYSYL-TRNA SYNTHETASE"/>
    <property type="match status" value="1"/>
</dbReference>
<sequence length="319" mass="37431">MTKKLAEGRKIDTVELVKEYLENPVFKDATLIQSDILKGIRHVLDKKGFVELLPVTVSPITDPLNHPHFEAEFEYYGQKYSVTKSMILHKQVAVLVHKKIYIVSPNVRLETEDKMNSGRHLFDFVQIDMEMLESSREDVFDVMEDAIIYTIKTIKEKHPEIIEKYHPSLKIPKKPFKRYTVKELKEKYGEDYEKKASLEAEEPFWMIDIPLMEREFYDKQDPERPDVLLDFDLIYPEGYEEAISGGEREHEYEQILKRMELKKTPPEQFKDYLEVAKAGILRHSAGCGIGIERFTRWILALDHVEKTRLFAKTPGKHSI</sequence>
<feature type="domain" description="Aminoacyl-transfer RNA synthetases class-II family profile" evidence="6">
    <location>
        <begin position="99"/>
        <end position="314"/>
    </location>
</feature>
<accession>A0ABY8PN22</accession>
<protein>
    <submittedName>
        <fullName evidence="7">Asparagine synthetase</fullName>
    </submittedName>
</protein>
<evidence type="ECO:0000313" key="7">
    <source>
        <dbReference type="EMBL" id="WGS64038.1"/>
    </source>
</evidence>
<dbReference type="InterPro" id="IPR045864">
    <property type="entry name" value="aa-tRNA-synth_II/BPL/LPL"/>
</dbReference>
<reference evidence="7 8" key="1">
    <citation type="submission" date="2021-02" db="EMBL/GenBank/DDBJ databases">
        <title>Characterization of Marinitoga sp. nov. str. BP5-C20A.</title>
        <authorList>
            <person name="Erauso G."/>
            <person name="Postec A."/>
        </authorList>
    </citation>
    <scope>NUCLEOTIDE SEQUENCE [LARGE SCALE GENOMIC DNA]</scope>
    <source>
        <strain evidence="7 8">BP5-C20A</strain>
    </source>
</reference>
<dbReference type="InterPro" id="IPR004364">
    <property type="entry name" value="Aa-tRNA-synt_II"/>
</dbReference>
<dbReference type="PANTHER" id="PTHR22594:SF48">
    <property type="entry name" value="ASPARAGINYL-TRNA SYNTHETASE-RELATED PROTEIN (N-TRUNCATION)"/>
    <property type="match status" value="1"/>
</dbReference>
<dbReference type="Pfam" id="PF00152">
    <property type="entry name" value="tRNA-synt_2"/>
    <property type="match status" value="1"/>
</dbReference>
<evidence type="ECO:0000256" key="4">
    <source>
        <dbReference type="ARBA" id="ARBA00022917"/>
    </source>
</evidence>
<keyword evidence="2" id="KW-0547">Nucleotide-binding</keyword>
<evidence type="ECO:0000256" key="2">
    <source>
        <dbReference type="ARBA" id="ARBA00022741"/>
    </source>
</evidence>
<keyword evidence="3" id="KW-0067">ATP-binding</keyword>
<keyword evidence="8" id="KW-1185">Reference proteome</keyword>
<evidence type="ECO:0000313" key="8">
    <source>
        <dbReference type="Proteomes" id="UP001232493"/>
    </source>
</evidence>
<name>A0ABY8PN22_9BACT</name>
<dbReference type="RefSeq" id="WP_280997367.1">
    <property type="nucleotide sequence ID" value="NZ_CP069362.1"/>
</dbReference>
<dbReference type="NCBIfam" id="NF005054">
    <property type="entry name" value="PRK06462.1-4"/>
    <property type="match status" value="1"/>
</dbReference>
<keyword evidence="5" id="KW-0030">Aminoacyl-tRNA synthetase</keyword>
<dbReference type="InterPro" id="IPR006195">
    <property type="entry name" value="aa-tRNA-synth_II"/>
</dbReference>